<evidence type="ECO:0000256" key="1">
    <source>
        <dbReference type="SAM" id="MobiDB-lite"/>
    </source>
</evidence>
<dbReference type="OrthoDB" id="194858at2157"/>
<sequence length="127" mass="13613">MAELEAEFEKSRSEIASYLREFATKLDANEASLTESGGRTSHSAETASPTDSVDDGTEQPSETRSSEKVTILVGNDSATVNPPEMLSFSVAVDSDSSLMESGAEESVSFTLRWASDEVAEDDELSVH</sequence>
<organism evidence="2 3">
    <name type="scientific">Haladaptatus litoreus</name>
    <dbReference type="NCBI Taxonomy" id="553468"/>
    <lineage>
        <taxon>Archaea</taxon>
        <taxon>Methanobacteriati</taxon>
        <taxon>Methanobacteriota</taxon>
        <taxon>Stenosarchaea group</taxon>
        <taxon>Halobacteria</taxon>
        <taxon>Halobacteriales</taxon>
        <taxon>Haladaptataceae</taxon>
        <taxon>Haladaptatus</taxon>
    </lineage>
</organism>
<proteinExistence type="predicted"/>
<feature type="region of interest" description="Disordered" evidence="1">
    <location>
        <begin position="30"/>
        <end position="82"/>
    </location>
</feature>
<dbReference type="Proteomes" id="UP000186914">
    <property type="component" value="Unassembled WGS sequence"/>
</dbReference>
<evidence type="ECO:0000313" key="2">
    <source>
        <dbReference type="EMBL" id="SIR82800.1"/>
    </source>
</evidence>
<protein>
    <recommendedName>
        <fullName evidence="4">Amphi-Trp domain-containing protein</fullName>
    </recommendedName>
</protein>
<evidence type="ECO:0000313" key="3">
    <source>
        <dbReference type="Proteomes" id="UP000186914"/>
    </source>
</evidence>
<feature type="compositionally biased region" description="Polar residues" evidence="1">
    <location>
        <begin position="31"/>
        <end position="51"/>
    </location>
</feature>
<accession>A0A1N7E405</accession>
<keyword evidence="3" id="KW-1185">Reference proteome</keyword>
<dbReference type="RefSeq" id="WP_076431893.1">
    <property type="nucleotide sequence ID" value="NZ_FTNO01000005.1"/>
</dbReference>
<gene>
    <name evidence="2" type="ORF">SAMN05421858_3998</name>
</gene>
<name>A0A1N7E405_9EURY</name>
<dbReference type="AlphaFoldDB" id="A0A1N7E405"/>
<evidence type="ECO:0008006" key="4">
    <source>
        <dbReference type="Google" id="ProtNLM"/>
    </source>
</evidence>
<reference evidence="3" key="1">
    <citation type="submission" date="2017-01" db="EMBL/GenBank/DDBJ databases">
        <authorList>
            <person name="Varghese N."/>
            <person name="Submissions S."/>
        </authorList>
    </citation>
    <scope>NUCLEOTIDE SEQUENCE [LARGE SCALE GENOMIC DNA]</scope>
    <source>
        <strain evidence="3">CGMCC 1.7737</strain>
    </source>
</reference>
<dbReference type="EMBL" id="FTNO01000005">
    <property type="protein sequence ID" value="SIR82800.1"/>
    <property type="molecule type" value="Genomic_DNA"/>
</dbReference>